<feature type="binding site" evidence="6">
    <location>
        <position position="94"/>
    </location>
    <ligand>
        <name>a divalent metal cation</name>
        <dbReference type="ChEBI" id="CHEBI:60240"/>
        <label>1</label>
    </ligand>
</feature>
<feature type="binding site" evidence="6">
    <location>
        <position position="201"/>
    </location>
    <ligand>
        <name>a divalent metal cation</name>
        <dbReference type="ChEBI" id="CHEBI:60240"/>
        <label>2</label>
        <note>catalytic</note>
    </ligand>
</feature>
<dbReference type="EMBL" id="PUEC01000003">
    <property type="protein sequence ID" value="PWB03886.1"/>
    <property type="molecule type" value="Genomic_DNA"/>
</dbReference>
<dbReference type="EC" id="3.4.11.18" evidence="6 7"/>
<evidence type="ECO:0000256" key="3">
    <source>
        <dbReference type="ARBA" id="ARBA00022670"/>
    </source>
</evidence>
<accession>A0A2V1ITG4</accession>
<comment type="catalytic activity">
    <reaction evidence="6 7">
        <text>Release of N-terminal amino acids, preferentially methionine, from peptides and arylamides.</text>
        <dbReference type="EC" id="3.4.11.18"/>
    </reaction>
</comment>
<dbReference type="GO" id="GO:0004239">
    <property type="term" value="F:initiator methionyl aminopeptidase activity"/>
    <property type="evidence" value="ECO:0007669"/>
    <property type="project" value="UniProtKB-UniRule"/>
</dbReference>
<feature type="binding site" evidence="6">
    <location>
        <position position="168"/>
    </location>
    <ligand>
        <name>a divalent metal cation</name>
        <dbReference type="ChEBI" id="CHEBI:60240"/>
        <label>2</label>
        <note>catalytic</note>
    </ligand>
</feature>
<proteinExistence type="inferred from homology"/>
<dbReference type="PANTHER" id="PTHR43330:SF27">
    <property type="entry name" value="METHIONINE AMINOPEPTIDASE"/>
    <property type="match status" value="1"/>
</dbReference>
<dbReference type="HAMAP" id="MF_01974">
    <property type="entry name" value="MetAP_1"/>
    <property type="match status" value="1"/>
</dbReference>
<feature type="binding site" evidence="6">
    <location>
        <position position="105"/>
    </location>
    <ligand>
        <name>a divalent metal cation</name>
        <dbReference type="ChEBI" id="CHEBI:60240"/>
        <label>1</label>
    </ligand>
</feature>
<keyword evidence="2 6" id="KW-0031">Aminopeptidase</keyword>
<keyword evidence="4 6" id="KW-0479">Metal-binding</keyword>
<feature type="domain" description="Peptidase M24" evidence="8">
    <location>
        <begin position="11"/>
        <end position="238"/>
    </location>
</feature>
<evidence type="ECO:0000313" key="9">
    <source>
        <dbReference type="EMBL" id="PWB03886.1"/>
    </source>
</evidence>
<comment type="cofactor">
    <cofactor evidence="6">
        <name>Co(2+)</name>
        <dbReference type="ChEBI" id="CHEBI:48828"/>
    </cofactor>
    <cofactor evidence="6">
        <name>Zn(2+)</name>
        <dbReference type="ChEBI" id="CHEBI:29105"/>
    </cofactor>
    <cofactor evidence="6">
        <name>Mn(2+)</name>
        <dbReference type="ChEBI" id="CHEBI:29035"/>
    </cofactor>
    <cofactor evidence="6">
        <name>Fe(2+)</name>
        <dbReference type="ChEBI" id="CHEBI:29033"/>
    </cofactor>
    <text evidence="6">Binds 2 divalent metal cations per subunit. Has a high-affinity and a low affinity metal-binding site. The true nature of the physiological cofactor is under debate. The enzyme is active with cobalt, zinc, manganese or divalent iron ions. Most likely, methionine aminopeptidases function as mononuclear Fe(2+)-metalloproteases under physiological conditions, and the catalytically relevant metal-binding site has been assigned to the histidine-containing high-affinity site.</text>
</comment>
<feature type="binding site" evidence="6">
    <location>
        <position position="232"/>
    </location>
    <ligand>
        <name>a divalent metal cation</name>
        <dbReference type="ChEBI" id="CHEBI:60240"/>
        <label>2</label>
        <note>catalytic</note>
    </ligand>
</feature>
<evidence type="ECO:0000313" key="10">
    <source>
        <dbReference type="Proteomes" id="UP000244905"/>
    </source>
</evidence>
<dbReference type="PROSITE" id="PS00680">
    <property type="entry name" value="MAP_1"/>
    <property type="match status" value="1"/>
</dbReference>
<evidence type="ECO:0000259" key="8">
    <source>
        <dbReference type="Pfam" id="PF00557"/>
    </source>
</evidence>
<sequence>MIYLKTPEEIEKMRQASTLVSRTLGEVAKWVAPGVTTRHLDNIAREFMRDNGGKPACLGYGGFPGTLCIEVNETVVHGFPSGYELRDGDIIGIDTVVELDGYHGDMCYTFPVGEIAPEVLALCKVTKESLYKGISAAQEGKRIGDIANTVQTYCERHGYSVVREMCGHGIGRKMHEDPEVPNYGRRGCGPVLKKGMCICIEPMINLGSRNIVIEKDGWQCRTKDRKPSAHYEHTIVIDPEGPQILTTFDYIEEALGDRFI</sequence>
<dbReference type="Gene3D" id="3.90.230.10">
    <property type="entry name" value="Creatinase/methionine aminopeptidase superfamily"/>
    <property type="match status" value="1"/>
</dbReference>
<dbReference type="SUPFAM" id="SSF55920">
    <property type="entry name" value="Creatinase/aminopeptidase"/>
    <property type="match status" value="1"/>
</dbReference>
<dbReference type="Pfam" id="PF00557">
    <property type="entry name" value="Peptidase_M24"/>
    <property type="match status" value="1"/>
</dbReference>
<evidence type="ECO:0000256" key="1">
    <source>
        <dbReference type="ARBA" id="ARBA00002521"/>
    </source>
</evidence>
<dbReference type="GO" id="GO:0070006">
    <property type="term" value="F:metalloaminopeptidase activity"/>
    <property type="evidence" value="ECO:0007669"/>
    <property type="project" value="UniProtKB-UniRule"/>
</dbReference>
<dbReference type="InterPro" id="IPR002467">
    <property type="entry name" value="Pept_M24A_MAP1"/>
</dbReference>
<dbReference type="RefSeq" id="WP_107031231.1">
    <property type="nucleotide sequence ID" value="NZ_CAOLYA010000041.1"/>
</dbReference>
<dbReference type="GeneID" id="82525066"/>
<comment type="similarity">
    <text evidence="6">Belongs to the peptidase M24A family. Methionine aminopeptidase type 1 subfamily.</text>
</comment>
<feature type="binding site" evidence="6">
    <location>
        <position position="232"/>
    </location>
    <ligand>
        <name>a divalent metal cation</name>
        <dbReference type="ChEBI" id="CHEBI:60240"/>
        <label>1</label>
    </ligand>
</feature>
<dbReference type="NCBIfam" id="TIGR00500">
    <property type="entry name" value="met_pdase_I"/>
    <property type="match status" value="1"/>
</dbReference>
<feature type="binding site" evidence="6">
    <location>
        <position position="175"/>
    </location>
    <ligand>
        <name>substrate</name>
    </ligand>
</feature>
<dbReference type="PANTHER" id="PTHR43330">
    <property type="entry name" value="METHIONINE AMINOPEPTIDASE"/>
    <property type="match status" value="1"/>
</dbReference>
<dbReference type="CDD" id="cd01086">
    <property type="entry name" value="MetAP1"/>
    <property type="match status" value="1"/>
</dbReference>
<dbReference type="Proteomes" id="UP000244905">
    <property type="component" value="Unassembled WGS sequence"/>
</dbReference>
<dbReference type="InterPro" id="IPR036005">
    <property type="entry name" value="Creatinase/aminopeptidase-like"/>
</dbReference>
<dbReference type="GO" id="GO:0006508">
    <property type="term" value="P:proteolysis"/>
    <property type="evidence" value="ECO:0007669"/>
    <property type="project" value="UniProtKB-KW"/>
</dbReference>
<dbReference type="PRINTS" id="PR00599">
    <property type="entry name" value="MAPEPTIDASE"/>
</dbReference>
<comment type="subunit">
    <text evidence="6">Monomer.</text>
</comment>
<feature type="binding site" evidence="6">
    <location>
        <position position="77"/>
    </location>
    <ligand>
        <name>substrate</name>
    </ligand>
</feature>
<evidence type="ECO:0000256" key="4">
    <source>
        <dbReference type="ARBA" id="ARBA00022723"/>
    </source>
</evidence>
<organism evidence="9 10">
    <name type="scientific">Duncaniella muris</name>
    <dbReference type="NCBI Taxonomy" id="2094150"/>
    <lineage>
        <taxon>Bacteria</taxon>
        <taxon>Pseudomonadati</taxon>
        <taxon>Bacteroidota</taxon>
        <taxon>Bacteroidia</taxon>
        <taxon>Bacteroidales</taxon>
        <taxon>Muribaculaceae</taxon>
        <taxon>Duncaniella</taxon>
    </lineage>
</organism>
<keyword evidence="10" id="KW-1185">Reference proteome</keyword>
<dbReference type="GO" id="GO:0005829">
    <property type="term" value="C:cytosol"/>
    <property type="evidence" value="ECO:0007669"/>
    <property type="project" value="TreeGrafter"/>
</dbReference>
<evidence type="ECO:0000256" key="7">
    <source>
        <dbReference type="RuleBase" id="RU003653"/>
    </source>
</evidence>
<comment type="caution">
    <text evidence="9">The sequence shown here is derived from an EMBL/GenBank/DDBJ whole genome shotgun (WGS) entry which is preliminary data.</text>
</comment>
<evidence type="ECO:0000256" key="5">
    <source>
        <dbReference type="ARBA" id="ARBA00022801"/>
    </source>
</evidence>
<protein>
    <recommendedName>
        <fullName evidence="6 7">Methionine aminopeptidase</fullName>
        <shortName evidence="6">MAP</shortName>
        <shortName evidence="6">MetAP</shortName>
        <ecNumber evidence="6 7">3.4.11.18</ecNumber>
    </recommendedName>
    <alternativeName>
        <fullName evidence="6">Peptidase M</fullName>
    </alternativeName>
</protein>
<evidence type="ECO:0000256" key="6">
    <source>
        <dbReference type="HAMAP-Rule" id="MF_01974"/>
    </source>
</evidence>
<dbReference type="InterPro" id="IPR000994">
    <property type="entry name" value="Pept_M24"/>
</dbReference>
<keyword evidence="5 6" id="KW-0378">Hydrolase</keyword>
<dbReference type="AlphaFoldDB" id="A0A2V1ITG4"/>
<gene>
    <name evidence="6 9" type="primary">map</name>
    <name evidence="9" type="ORF">C5O23_01715</name>
</gene>
<dbReference type="GO" id="GO:0046872">
    <property type="term" value="F:metal ion binding"/>
    <property type="evidence" value="ECO:0007669"/>
    <property type="project" value="UniProtKB-UniRule"/>
</dbReference>
<keyword evidence="3 6" id="KW-0645">Protease</keyword>
<reference evidence="10" key="1">
    <citation type="submission" date="2018-02" db="EMBL/GenBank/DDBJ databases">
        <authorList>
            <person name="Clavel T."/>
            <person name="Strowig T."/>
        </authorList>
    </citation>
    <scope>NUCLEOTIDE SEQUENCE [LARGE SCALE GENOMIC DNA]</scope>
    <source>
        <strain evidence="10">DSM 103720</strain>
    </source>
</reference>
<evidence type="ECO:0000256" key="2">
    <source>
        <dbReference type="ARBA" id="ARBA00022438"/>
    </source>
</evidence>
<dbReference type="InterPro" id="IPR001714">
    <property type="entry name" value="Pept_M24_MAP"/>
</dbReference>
<name>A0A2V1ITG4_9BACT</name>
<feature type="binding site" evidence="6">
    <location>
        <position position="105"/>
    </location>
    <ligand>
        <name>a divalent metal cation</name>
        <dbReference type="ChEBI" id="CHEBI:60240"/>
        <label>2</label>
        <note>catalytic</note>
    </ligand>
</feature>
<comment type="function">
    <text evidence="1 6">Removes the N-terminal methionine from nascent proteins. The N-terminal methionine is often cleaved when the second residue in the primary sequence is small and uncharged (Met-Ala-, Cys, Gly, Pro, Ser, Thr, or Val). Requires deformylation of the N(alpha)-formylated initiator methionine before it can be hydrolyzed.</text>
</comment>